<dbReference type="InterPro" id="IPR012902">
    <property type="entry name" value="N_methyl_site"/>
</dbReference>
<reference evidence="1" key="1">
    <citation type="journal article" date="2020" name="mSystems">
        <title>Genome- and Community-Level Interaction Insights into Carbon Utilization and Element Cycling Functions of Hydrothermarchaeota in Hydrothermal Sediment.</title>
        <authorList>
            <person name="Zhou Z."/>
            <person name="Liu Y."/>
            <person name="Xu W."/>
            <person name="Pan J."/>
            <person name="Luo Z.H."/>
            <person name="Li M."/>
        </authorList>
    </citation>
    <scope>NUCLEOTIDE SEQUENCE [LARGE SCALE GENOMIC DNA]</scope>
    <source>
        <strain evidence="1">HyVt-389</strain>
    </source>
</reference>
<comment type="caution">
    <text evidence="1">The sequence shown here is derived from an EMBL/GenBank/DDBJ whole genome shotgun (WGS) entry which is preliminary data.</text>
</comment>
<dbReference type="AlphaFoldDB" id="A0A7C2AEY4"/>
<dbReference type="NCBIfam" id="TIGR02532">
    <property type="entry name" value="IV_pilin_GFxxxE"/>
    <property type="match status" value="1"/>
</dbReference>
<name>A0A7C2AEY4_DESA2</name>
<evidence type="ECO:0000313" key="1">
    <source>
        <dbReference type="EMBL" id="HEC68633.1"/>
    </source>
</evidence>
<dbReference type="Pfam" id="PF07963">
    <property type="entry name" value="N_methyl"/>
    <property type="match status" value="1"/>
</dbReference>
<feature type="non-terminal residue" evidence="1">
    <location>
        <position position="68"/>
    </location>
</feature>
<dbReference type="SUPFAM" id="SSF54523">
    <property type="entry name" value="Pili subunits"/>
    <property type="match status" value="1"/>
</dbReference>
<dbReference type="InterPro" id="IPR045584">
    <property type="entry name" value="Pilin-like"/>
</dbReference>
<organism evidence="1">
    <name type="scientific">Desulfofervidus auxilii</name>
    <dbReference type="NCBI Taxonomy" id="1621989"/>
    <lineage>
        <taxon>Bacteria</taxon>
        <taxon>Pseudomonadati</taxon>
        <taxon>Thermodesulfobacteriota</taxon>
        <taxon>Candidatus Desulfofervidia</taxon>
        <taxon>Candidatus Desulfofervidales</taxon>
        <taxon>Candidatus Desulfofervidaceae</taxon>
        <taxon>Candidatus Desulfofervidus</taxon>
    </lineage>
</organism>
<protein>
    <submittedName>
        <fullName evidence="1">Prepilin-type N-terminal cleavage/methylation domain-containing protein</fullName>
    </submittedName>
</protein>
<dbReference type="Proteomes" id="UP000885738">
    <property type="component" value="Unassembled WGS sequence"/>
</dbReference>
<sequence>MKKSSRFFHDKYSKKRMMRVMLVSQSKGMTLTEMMVVLGIIATLLGIGSVGLKALKANYDLVNATNQL</sequence>
<accession>A0A7C2AEY4</accession>
<gene>
    <name evidence="1" type="ORF">ENI35_07515</name>
</gene>
<proteinExistence type="predicted"/>
<dbReference type="EMBL" id="DRIH01000272">
    <property type="protein sequence ID" value="HEC68633.1"/>
    <property type="molecule type" value="Genomic_DNA"/>
</dbReference>